<accession>A0A0L0K4P8</accession>
<name>A0A0L0K4P8_9ACTN</name>
<proteinExistence type="predicted"/>
<dbReference type="EMBL" id="JPPY01000134">
    <property type="protein sequence ID" value="KND32575.1"/>
    <property type="molecule type" value="Genomic_DNA"/>
</dbReference>
<dbReference type="Proteomes" id="UP000037151">
    <property type="component" value="Unassembled WGS sequence"/>
</dbReference>
<dbReference type="AlphaFoldDB" id="A0A0L0K4P8"/>
<evidence type="ECO:0000313" key="1">
    <source>
        <dbReference type="EMBL" id="KND32575.1"/>
    </source>
</evidence>
<sequence length="244" mass="26316">MAVMTALPVREHVTGEVAPLLARLAAEEASGVLMRDSGALHLVRGRVVYGESAATPGPEALLGTRESLQLLVQEGRLARGAGELCLLGALFDAAYFTLTPGDAPARFRYDDTGYDPGPVQPVDAGLLERETRRRRALLDRLWPDARTDDAPLRLVDSHPPPRWLPARRRAVLAEVDGERTAGGIAHRLGRRAFPTLLDVRRLAAAGLVTVTPLPGSTVVSAREVPADDPQLTLLKRLRDALEAL</sequence>
<gene>
    <name evidence="1" type="ORF">IQ63_22810</name>
</gene>
<dbReference type="OrthoDB" id="3538879at2"/>
<dbReference type="PATRIC" id="fig|42234.21.peg.4719"/>
<protein>
    <submittedName>
        <fullName evidence="1">Uncharacterized protein</fullName>
    </submittedName>
</protein>
<evidence type="ECO:0000313" key="2">
    <source>
        <dbReference type="Proteomes" id="UP000037151"/>
    </source>
</evidence>
<reference evidence="2" key="1">
    <citation type="submission" date="2014-07" db="EMBL/GenBank/DDBJ databases">
        <title>Genome sequencing of plant-pathogenic Streptomyces species.</title>
        <authorList>
            <person name="Harrison J."/>
            <person name="Sapp M."/>
            <person name="Thwaites R."/>
            <person name="Studholme D.J."/>
        </authorList>
    </citation>
    <scope>NUCLEOTIDE SEQUENCE [LARGE SCALE GENOMIC DNA]</scope>
    <source>
        <strain evidence="2">NCPPB 4445</strain>
    </source>
</reference>
<organism evidence="1 2">
    <name type="scientific">Streptomyces acidiscabies</name>
    <dbReference type="NCBI Taxonomy" id="42234"/>
    <lineage>
        <taxon>Bacteria</taxon>
        <taxon>Bacillati</taxon>
        <taxon>Actinomycetota</taxon>
        <taxon>Actinomycetes</taxon>
        <taxon>Kitasatosporales</taxon>
        <taxon>Streptomycetaceae</taxon>
        <taxon>Streptomyces</taxon>
    </lineage>
</organism>
<comment type="caution">
    <text evidence="1">The sequence shown here is derived from an EMBL/GenBank/DDBJ whole genome shotgun (WGS) entry which is preliminary data.</text>
</comment>